<accession>A0A9N9QZF9</accession>
<dbReference type="InterPro" id="IPR050382">
    <property type="entry name" value="MFS_Na/Anion_cotransporter"/>
</dbReference>
<dbReference type="PANTHER" id="PTHR11662">
    <property type="entry name" value="SOLUTE CARRIER FAMILY 17"/>
    <property type="match status" value="1"/>
</dbReference>
<dbReference type="SUPFAM" id="SSF103473">
    <property type="entry name" value="MFS general substrate transporter"/>
    <property type="match status" value="1"/>
</dbReference>
<dbReference type="GO" id="GO:0006820">
    <property type="term" value="P:monoatomic anion transport"/>
    <property type="evidence" value="ECO:0007669"/>
    <property type="project" value="TreeGrafter"/>
</dbReference>
<feature type="transmembrane region" description="Helical" evidence="7">
    <location>
        <begin position="87"/>
        <end position="111"/>
    </location>
</feature>
<keyword evidence="2" id="KW-0813">Transport</keyword>
<dbReference type="PANTHER" id="PTHR11662:SF280">
    <property type="entry name" value="FI21844P1-RELATED"/>
    <property type="match status" value="1"/>
</dbReference>
<feature type="transmembrane region" description="Helical" evidence="7">
    <location>
        <begin position="29"/>
        <end position="48"/>
    </location>
</feature>
<evidence type="ECO:0000256" key="5">
    <source>
        <dbReference type="ARBA" id="ARBA00022989"/>
    </source>
</evidence>
<evidence type="ECO:0000256" key="1">
    <source>
        <dbReference type="ARBA" id="ARBA00004141"/>
    </source>
</evidence>
<comment type="subcellular location">
    <subcellularLocation>
        <location evidence="1">Membrane</location>
        <topology evidence="1">Multi-pass membrane protein</topology>
    </subcellularLocation>
</comment>
<dbReference type="Gene3D" id="1.20.1250.20">
    <property type="entry name" value="MFS general substrate transporter like domains"/>
    <property type="match status" value="1"/>
</dbReference>
<reference evidence="8" key="2">
    <citation type="submission" date="2022-10" db="EMBL/GenBank/DDBJ databases">
        <authorList>
            <consortium name="ENA_rothamsted_submissions"/>
            <consortium name="culmorum"/>
            <person name="King R."/>
        </authorList>
    </citation>
    <scope>NUCLEOTIDE SEQUENCE</scope>
</reference>
<dbReference type="GO" id="GO:0016020">
    <property type="term" value="C:membrane"/>
    <property type="evidence" value="ECO:0007669"/>
    <property type="project" value="UniProtKB-SubCell"/>
</dbReference>
<keyword evidence="5 7" id="KW-1133">Transmembrane helix</keyword>
<evidence type="ECO:0000256" key="7">
    <source>
        <dbReference type="SAM" id="Phobius"/>
    </source>
</evidence>
<evidence type="ECO:0000313" key="9">
    <source>
        <dbReference type="Proteomes" id="UP001153714"/>
    </source>
</evidence>
<keyword evidence="4" id="KW-0769">Symport</keyword>
<dbReference type="GO" id="GO:0015293">
    <property type="term" value="F:symporter activity"/>
    <property type="evidence" value="ECO:0007669"/>
    <property type="project" value="UniProtKB-KW"/>
</dbReference>
<dbReference type="AlphaFoldDB" id="A0A9N9QZF9"/>
<evidence type="ECO:0008006" key="10">
    <source>
        <dbReference type="Google" id="ProtNLM"/>
    </source>
</evidence>
<dbReference type="Proteomes" id="UP001153714">
    <property type="component" value="Chromosome 16"/>
</dbReference>
<feature type="transmembrane region" description="Helical" evidence="7">
    <location>
        <begin position="55"/>
        <end position="75"/>
    </location>
</feature>
<sequence length="175" mass="19474">MWFTNFFFSWMTDMLIVKKYLNVTQARKLANSLGCFPSAIGLIALAYAPKNIYIVESLLVLICAFKIASSVGFHVNHVDISPNFAGTMISISNFISNMFGSLAPIVAGFILTDTSDILLWRKVFFVAAGLYFFTNIVYLALGTGELAEWNNPPEYEMVATDDNEQKKTKNISADV</sequence>
<evidence type="ECO:0000256" key="2">
    <source>
        <dbReference type="ARBA" id="ARBA00022448"/>
    </source>
</evidence>
<evidence type="ECO:0000256" key="4">
    <source>
        <dbReference type="ARBA" id="ARBA00022847"/>
    </source>
</evidence>
<evidence type="ECO:0000313" key="8">
    <source>
        <dbReference type="EMBL" id="CAG9786482.1"/>
    </source>
</evidence>
<protein>
    <recommendedName>
        <fullName evidence="10">Inorganic phosphate cotransporter</fullName>
    </recommendedName>
</protein>
<evidence type="ECO:0000256" key="3">
    <source>
        <dbReference type="ARBA" id="ARBA00022692"/>
    </source>
</evidence>
<evidence type="ECO:0000256" key="6">
    <source>
        <dbReference type="ARBA" id="ARBA00023136"/>
    </source>
</evidence>
<proteinExistence type="predicted"/>
<feature type="transmembrane region" description="Helical" evidence="7">
    <location>
        <begin position="123"/>
        <end position="141"/>
    </location>
</feature>
<gene>
    <name evidence="8" type="ORF">DIATSA_LOCUS4430</name>
</gene>
<keyword evidence="6 7" id="KW-0472">Membrane</keyword>
<dbReference type="FunFam" id="1.20.1250.20:FF:000003">
    <property type="entry name" value="Solute carrier family 17 member 3"/>
    <property type="match status" value="1"/>
</dbReference>
<dbReference type="OrthoDB" id="2985014at2759"/>
<dbReference type="InterPro" id="IPR036259">
    <property type="entry name" value="MFS_trans_sf"/>
</dbReference>
<organism evidence="8 9">
    <name type="scientific">Diatraea saccharalis</name>
    <name type="common">sugarcane borer</name>
    <dbReference type="NCBI Taxonomy" id="40085"/>
    <lineage>
        <taxon>Eukaryota</taxon>
        <taxon>Metazoa</taxon>
        <taxon>Ecdysozoa</taxon>
        <taxon>Arthropoda</taxon>
        <taxon>Hexapoda</taxon>
        <taxon>Insecta</taxon>
        <taxon>Pterygota</taxon>
        <taxon>Neoptera</taxon>
        <taxon>Endopterygota</taxon>
        <taxon>Lepidoptera</taxon>
        <taxon>Glossata</taxon>
        <taxon>Ditrysia</taxon>
        <taxon>Pyraloidea</taxon>
        <taxon>Crambidae</taxon>
        <taxon>Crambinae</taxon>
        <taxon>Diatraea</taxon>
    </lineage>
</organism>
<keyword evidence="3 7" id="KW-0812">Transmembrane</keyword>
<keyword evidence="9" id="KW-1185">Reference proteome</keyword>
<reference evidence="8" key="1">
    <citation type="submission" date="2021-12" db="EMBL/GenBank/DDBJ databases">
        <authorList>
            <person name="King R."/>
        </authorList>
    </citation>
    <scope>NUCLEOTIDE SEQUENCE</scope>
</reference>
<dbReference type="EMBL" id="OU893347">
    <property type="protein sequence ID" value="CAG9786482.1"/>
    <property type="molecule type" value="Genomic_DNA"/>
</dbReference>
<name>A0A9N9QZF9_9NEOP</name>